<evidence type="ECO:0000313" key="3">
    <source>
        <dbReference type="Proteomes" id="UP000663864"/>
    </source>
</evidence>
<keyword evidence="1" id="KW-0472">Membrane</keyword>
<keyword evidence="1" id="KW-1133">Transmembrane helix</keyword>
<dbReference type="EMBL" id="CAJNOT010004979">
    <property type="protein sequence ID" value="CAF1451691.1"/>
    <property type="molecule type" value="Genomic_DNA"/>
</dbReference>
<feature type="non-terminal residue" evidence="2">
    <location>
        <position position="359"/>
    </location>
</feature>
<reference evidence="2" key="1">
    <citation type="submission" date="2021-02" db="EMBL/GenBank/DDBJ databases">
        <authorList>
            <person name="Nowell W R."/>
        </authorList>
    </citation>
    <scope>NUCLEOTIDE SEQUENCE</scope>
</reference>
<feature type="transmembrane region" description="Helical" evidence="1">
    <location>
        <begin position="308"/>
        <end position="330"/>
    </location>
</feature>
<proteinExistence type="predicted"/>
<protein>
    <submittedName>
        <fullName evidence="2">Uncharacterized protein</fullName>
    </submittedName>
</protein>
<name>A0A815PN38_9BILA</name>
<dbReference type="AlphaFoldDB" id="A0A815PN38"/>
<organism evidence="2 3">
    <name type="scientific">Rotaria sordida</name>
    <dbReference type="NCBI Taxonomy" id="392033"/>
    <lineage>
        <taxon>Eukaryota</taxon>
        <taxon>Metazoa</taxon>
        <taxon>Spiralia</taxon>
        <taxon>Gnathifera</taxon>
        <taxon>Rotifera</taxon>
        <taxon>Eurotatoria</taxon>
        <taxon>Bdelloidea</taxon>
        <taxon>Philodinida</taxon>
        <taxon>Philodinidae</taxon>
        <taxon>Rotaria</taxon>
    </lineage>
</organism>
<evidence type="ECO:0000256" key="1">
    <source>
        <dbReference type="SAM" id="Phobius"/>
    </source>
</evidence>
<sequence>MCRCSQTSIPYPQFVSFNPQFHQVCSSDFVSEEWFSSLFNVNTSNYHPLDFRLAASSQFQVLSILCRTSRQAVIDAVKGFNSTTILSPNALSRDVLNNYIGTSIEQVQKNALDSFRSFYHFVSSLVEEHRFISALRTNFYTRSVPGSNISVTCSAIYPQQVNRTQSSLISSETCRCDHTSDCVYPAGIYNQSQAIIPNEVFSLDVSPLFIVPGFQVGCVPQNALLQSTLECFYNQSCLDIVISLTGALRTVSALNISNSFSQFSPTTTIGILFDNLMVESWKNSTDFAAYFQTCAPKACSYSYVKRFFLAYMVATLTSIFGGLSVALRIISPLFVKFILHSSCRQVRMLETNEGHEPKR</sequence>
<comment type="caution">
    <text evidence="2">The sequence shown here is derived from an EMBL/GenBank/DDBJ whole genome shotgun (WGS) entry which is preliminary data.</text>
</comment>
<accession>A0A815PN38</accession>
<dbReference type="Proteomes" id="UP000663864">
    <property type="component" value="Unassembled WGS sequence"/>
</dbReference>
<evidence type="ECO:0000313" key="2">
    <source>
        <dbReference type="EMBL" id="CAF1451691.1"/>
    </source>
</evidence>
<gene>
    <name evidence="2" type="ORF">ZHD862_LOCUS35294</name>
</gene>
<keyword evidence="1" id="KW-0812">Transmembrane</keyword>